<evidence type="ECO:0000313" key="2">
    <source>
        <dbReference type="EMBL" id="KFF13201.1"/>
    </source>
</evidence>
<dbReference type="eggNOG" id="COG0456">
    <property type="taxonomic scope" value="Bacteria"/>
</dbReference>
<dbReference type="AlphaFoldDB" id="A0A086A937"/>
<dbReference type="Pfam" id="PF13527">
    <property type="entry name" value="Acetyltransf_9"/>
    <property type="match status" value="1"/>
</dbReference>
<keyword evidence="5" id="KW-1185">Reference proteome</keyword>
<dbReference type="SUPFAM" id="SSF55729">
    <property type="entry name" value="Acyl-CoA N-acyltransferases (Nat)"/>
    <property type="match status" value="1"/>
</dbReference>
<comment type="caution">
    <text evidence="2">The sequence shown here is derived from an EMBL/GenBank/DDBJ whole genome shotgun (WGS) entry which is preliminary data.</text>
</comment>
<dbReference type="InterPro" id="IPR016181">
    <property type="entry name" value="Acyl_CoA_acyltransferase"/>
</dbReference>
<dbReference type="Proteomes" id="UP000028712">
    <property type="component" value="Unassembled WGS sequence"/>
</dbReference>
<name>A0A086A937_FLAHY</name>
<protein>
    <submittedName>
        <fullName evidence="3">N-acetyltransferase</fullName>
    </submittedName>
</protein>
<dbReference type="CDD" id="cd04301">
    <property type="entry name" value="NAT_SF"/>
    <property type="match status" value="1"/>
</dbReference>
<dbReference type="GO" id="GO:0016747">
    <property type="term" value="F:acyltransferase activity, transferring groups other than amino-acyl groups"/>
    <property type="evidence" value="ECO:0007669"/>
    <property type="project" value="InterPro"/>
</dbReference>
<feature type="domain" description="N-acetyltransferase" evidence="1">
    <location>
        <begin position="16"/>
        <end position="165"/>
    </location>
</feature>
<proteinExistence type="predicted"/>
<organism evidence="2 4">
    <name type="scientific">Flavobacterium hydatis</name>
    <name type="common">Cytophaga aquatilis</name>
    <dbReference type="NCBI Taxonomy" id="991"/>
    <lineage>
        <taxon>Bacteria</taxon>
        <taxon>Pseudomonadati</taxon>
        <taxon>Bacteroidota</taxon>
        <taxon>Flavobacteriia</taxon>
        <taxon>Flavobacteriales</taxon>
        <taxon>Flavobacteriaceae</taxon>
        <taxon>Flavobacterium</taxon>
    </lineage>
</organism>
<evidence type="ECO:0000259" key="1">
    <source>
        <dbReference type="PROSITE" id="PS51186"/>
    </source>
</evidence>
<dbReference type="Gene3D" id="3.40.630.30">
    <property type="match status" value="1"/>
</dbReference>
<gene>
    <name evidence="3" type="ORF">B0A62_11005</name>
    <name evidence="2" type="ORF">IW20_18060</name>
</gene>
<dbReference type="STRING" id="991.IW20_18060"/>
<reference evidence="2 4" key="1">
    <citation type="submission" date="2014-07" db="EMBL/GenBank/DDBJ databases">
        <title>Genome of Flavobacterium hydatis DSM 2063.</title>
        <authorList>
            <person name="Pipes S.E."/>
            <person name="Stropko S.J."/>
            <person name="Newman J.D."/>
        </authorList>
    </citation>
    <scope>NUCLEOTIDE SEQUENCE [LARGE SCALE GENOMIC DNA]</scope>
    <source>
        <strain evidence="2 4">DSM 2063</strain>
    </source>
</reference>
<sequence>MQTETITLDKQEFTLYIQYQSEENLRKEFNQLTNETWGFDFENYYKSGYWDDNCMIYSLFHDNHIVAHTTVSTFDTITKNEHLVLAQLGTVMTHPDYKNRGLSRYLMERIKEDYKDKINGMFLFANDSVLDFYPKFNFLPVQEFQASKQIEFRESSHQVTKLNLDNLDQRKLLETYVDNSISTSSFNTKNRSLTFFYCYAYPDFGFKDSVYYIESLKTIAIAQCDENVLTILQLYQLEEQNIEDIISALATAEIDTVLFGFSPVNTDFNYDIYKEEDLTLFVSPELEDIFNNQRLMIPVLSHT</sequence>
<accession>A0A086A937</accession>
<dbReference type="RefSeq" id="WP_035625299.1">
    <property type="nucleotide sequence ID" value="NZ_JBEWQG010000020.1"/>
</dbReference>
<evidence type="ECO:0000313" key="3">
    <source>
        <dbReference type="EMBL" id="OXA94180.1"/>
    </source>
</evidence>
<evidence type="ECO:0000313" key="4">
    <source>
        <dbReference type="Proteomes" id="UP000028712"/>
    </source>
</evidence>
<dbReference type="EMBL" id="MUGY01000010">
    <property type="protein sequence ID" value="OXA94180.1"/>
    <property type="molecule type" value="Genomic_DNA"/>
</dbReference>
<dbReference type="Proteomes" id="UP000198424">
    <property type="component" value="Unassembled WGS sequence"/>
</dbReference>
<dbReference type="EMBL" id="JPRM01000029">
    <property type="protein sequence ID" value="KFF13201.1"/>
    <property type="molecule type" value="Genomic_DNA"/>
</dbReference>
<reference evidence="3 5" key="2">
    <citation type="submission" date="2016-11" db="EMBL/GenBank/DDBJ databases">
        <title>Whole genomes of Flavobacteriaceae.</title>
        <authorList>
            <person name="Stine C."/>
            <person name="Li C."/>
            <person name="Tadesse D."/>
        </authorList>
    </citation>
    <scope>NUCLEOTIDE SEQUENCE [LARGE SCALE GENOMIC DNA]</scope>
    <source>
        <strain evidence="3 5">ATCC 29551</strain>
    </source>
</reference>
<evidence type="ECO:0000313" key="5">
    <source>
        <dbReference type="Proteomes" id="UP000198424"/>
    </source>
</evidence>
<dbReference type="OrthoDB" id="9804948at2"/>
<dbReference type="PROSITE" id="PS51186">
    <property type="entry name" value="GNAT"/>
    <property type="match status" value="1"/>
</dbReference>
<dbReference type="InterPro" id="IPR000182">
    <property type="entry name" value="GNAT_dom"/>
</dbReference>